<proteinExistence type="predicted"/>
<dbReference type="EMBL" id="JXTC01000118">
    <property type="protein sequence ID" value="PON87386.1"/>
    <property type="molecule type" value="Genomic_DNA"/>
</dbReference>
<reference evidence="3" key="1">
    <citation type="submission" date="2016-06" db="EMBL/GenBank/DDBJ databases">
        <title>Parallel loss of symbiosis genes in relatives of nitrogen-fixing non-legume Parasponia.</title>
        <authorList>
            <person name="Van Velzen R."/>
            <person name="Holmer R."/>
            <person name="Bu F."/>
            <person name="Rutten L."/>
            <person name="Van Zeijl A."/>
            <person name="Liu W."/>
            <person name="Santuari L."/>
            <person name="Cao Q."/>
            <person name="Sharma T."/>
            <person name="Shen D."/>
            <person name="Roswanjaya Y."/>
            <person name="Wardhani T."/>
            <person name="Kalhor M.S."/>
            <person name="Jansen J."/>
            <person name="Van den Hoogen J."/>
            <person name="Gungor B."/>
            <person name="Hartog M."/>
            <person name="Hontelez J."/>
            <person name="Verver J."/>
            <person name="Yang W.-C."/>
            <person name="Schijlen E."/>
            <person name="Repin R."/>
            <person name="Schilthuizen M."/>
            <person name="Schranz E."/>
            <person name="Heidstra R."/>
            <person name="Miyata K."/>
            <person name="Fedorova E."/>
            <person name="Kohlen W."/>
            <person name="Bisseling T."/>
            <person name="Smit S."/>
            <person name="Geurts R."/>
        </authorList>
    </citation>
    <scope>NUCLEOTIDE SEQUENCE [LARGE SCALE GENOMIC DNA]</scope>
    <source>
        <strain evidence="3">cv. RG33-2</strain>
    </source>
</reference>
<protein>
    <submittedName>
        <fullName evidence="2">Uncharacterized protein</fullName>
    </submittedName>
</protein>
<keyword evidence="3" id="KW-1185">Reference proteome</keyword>
<gene>
    <name evidence="2" type="ORF">TorRG33x02_168780</name>
</gene>
<feature type="non-terminal residue" evidence="2">
    <location>
        <position position="180"/>
    </location>
</feature>
<dbReference type="AlphaFoldDB" id="A0A2P5EPB6"/>
<evidence type="ECO:0000313" key="2">
    <source>
        <dbReference type="EMBL" id="PON87386.1"/>
    </source>
</evidence>
<organism evidence="2 3">
    <name type="scientific">Trema orientale</name>
    <name type="common">Charcoal tree</name>
    <name type="synonym">Celtis orientalis</name>
    <dbReference type="NCBI Taxonomy" id="63057"/>
    <lineage>
        <taxon>Eukaryota</taxon>
        <taxon>Viridiplantae</taxon>
        <taxon>Streptophyta</taxon>
        <taxon>Embryophyta</taxon>
        <taxon>Tracheophyta</taxon>
        <taxon>Spermatophyta</taxon>
        <taxon>Magnoliopsida</taxon>
        <taxon>eudicotyledons</taxon>
        <taxon>Gunneridae</taxon>
        <taxon>Pentapetalae</taxon>
        <taxon>rosids</taxon>
        <taxon>fabids</taxon>
        <taxon>Rosales</taxon>
        <taxon>Cannabaceae</taxon>
        <taxon>Trema</taxon>
    </lineage>
</organism>
<accession>A0A2P5EPB6</accession>
<evidence type="ECO:0000313" key="3">
    <source>
        <dbReference type="Proteomes" id="UP000237000"/>
    </source>
</evidence>
<dbReference type="Proteomes" id="UP000237000">
    <property type="component" value="Unassembled WGS sequence"/>
</dbReference>
<feature type="region of interest" description="Disordered" evidence="1">
    <location>
        <begin position="32"/>
        <end position="61"/>
    </location>
</feature>
<evidence type="ECO:0000256" key="1">
    <source>
        <dbReference type="SAM" id="MobiDB-lite"/>
    </source>
</evidence>
<dbReference type="OrthoDB" id="10572097at2759"/>
<sequence length="180" mass="19929">MLFSSNFFTGCGFLHSMKLRVPCDPIVSRGLRATNQKKKKKKNQKQENRIRNQSNNRKRKSKNKQVFAFWVGTVIEFRDRLTISSGIGAVEKEAIEIGAEDWEAALAGVGLQGGVDDGRDELVLVDDEANRAGAAEHGDADQEPVALGALTLLLLVVQHRNSTRSLPNFPQTQNQNISQN</sequence>
<name>A0A2P5EPB6_TREOI</name>
<comment type="caution">
    <text evidence="2">The sequence shown here is derived from an EMBL/GenBank/DDBJ whole genome shotgun (WGS) entry which is preliminary data.</text>
</comment>
<dbReference type="InParanoid" id="A0A2P5EPB6"/>